<name>A0ABY9KWZ0_9BACI</name>
<protein>
    <submittedName>
        <fullName evidence="3">HNH endonuclease signature motif containing protein</fullName>
        <ecNumber evidence="3">3.1.-.-</ecNumber>
    </submittedName>
</protein>
<dbReference type="RefSeq" id="WP_348026803.1">
    <property type="nucleotide sequence ID" value="NZ_CP129113.1"/>
</dbReference>
<dbReference type="EMBL" id="CP129113">
    <property type="protein sequence ID" value="WLV24108.1"/>
    <property type="molecule type" value="Genomic_DNA"/>
</dbReference>
<keyword evidence="3" id="KW-0378">Hydrolase</keyword>
<accession>A0ABY9KWZ0</accession>
<dbReference type="Proteomes" id="UP001180087">
    <property type="component" value="Chromosome"/>
</dbReference>
<dbReference type="Pfam" id="PF20277">
    <property type="entry name" value="CTD11"/>
    <property type="match status" value="1"/>
</dbReference>
<dbReference type="EC" id="3.1.-.-" evidence="3"/>
<dbReference type="InterPro" id="IPR003615">
    <property type="entry name" value="HNH_nuc"/>
</dbReference>
<reference evidence="3" key="1">
    <citation type="submission" date="2023-06" db="EMBL/GenBank/DDBJ databases">
        <title>A Treasure from Seagulls: Isolation and Description of Aciduricobacillus qingdaonensis gen. nov., sp. nov., a Rare Obligately Uric Acid-utilizing Member in the Family Bacillaceae.</title>
        <authorList>
            <person name="Liu W."/>
            <person name="Wang B."/>
        </authorList>
    </citation>
    <scope>NUCLEOTIDE SEQUENCE</scope>
    <source>
        <strain evidence="3">44XB</strain>
    </source>
</reference>
<keyword evidence="4" id="KW-1185">Reference proteome</keyword>
<dbReference type="GO" id="GO:0016787">
    <property type="term" value="F:hydrolase activity"/>
    <property type="evidence" value="ECO:0007669"/>
    <property type="project" value="UniProtKB-KW"/>
</dbReference>
<evidence type="ECO:0000313" key="4">
    <source>
        <dbReference type="Proteomes" id="UP001180087"/>
    </source>
</evidence>
<keyword evidence="3" id="KW-0540">Nuclease</keyword>
<organism evidence="3 4">
    <name type="scientific">Aciduricibacillus chroicocephali</name>
    <dbReference type="NCBI Taxonomy" id="3054939"/>
    <lineage>
        <taxon>Bacteria</taxon>
        <taxon>Bacillati</taxon>
        <taxon>Bacillota</taxon>
        <taxon>Bacilli</taxon>
        <taxon>Bacillales</taxon>
        <taxon>Bacillaceae</taxon>
        <taxon>Aciduricibacillus</taxon>
    </lineage>
</organism>
<sequence length="253" mass="29688">MSNKRRDLTPHENSILLSEVENMCPFCAKPLMYEKNGRQYKLWEGAHIYPLNPTESEIELLKDEERLHEDVNNIKNFIALCGDCHKKFDNPRTSEEYRWLLSIKKNILSKSETRAKYADYQIELEIKEVITMLVEEFNECTLKQLEMQALKLDEKANETLTRITKMRIRNEITEYFYYIKEQFAHLDSQYPRSFNAIASQVSAFYNSLSRIESSQEVIYGQLTEWLSKKTGNSNLGACGIIISFFVQNCEVFS</sequence>
<dbReference type="GO" id="GO:0004519">
    <property type="term" value="F:endonuclease activity"/>
    <property type="evidence" value="ECO:0007669"/>
    <property type="project" value="UniProtKB-KW"/>
</dbReference>
<dbReference type="Pfam" id="PF13391">
    <property type="entry name" value="HNH_2"/>
    <property type="match status" value="1"/>
</dbReference>
<keyword evidence="3" id="KW-0255">Endonuclease</keyword>
<evidence type="ECO:0000259" key="2">
    <source>
        <dbReference type="Pfam" id="PF20277"/>
    </source>
</evidence>
<proteinExistence type="predicted"/>
<dbReference type="InterPro" id="IPR046921">
    <property type="entry name" value="ABC-3C_CTD11"/>
</dbReference>
<evidence type="ECO:0000259" key="1">
    <source>
        <dbReference type="Pfam" id="PF13391"/>
    </source>
</evidence>
<gene>
    <name evidence="3" type="ORF">QR721_10730</name>
</gene>
<evidence type="ECO:0000313" key="3">
    <source>
        <dbReference type="EMBL" id="WLV24108.1"/>
    </source>
</evidence>
<feature type="domain" description="HNH nuclease" evidence="1">
    <location>
        <begin position="42"/>
        <end position="91"/>
    </location>
</feature>
<feature type="domain" description="ABC-three component systems C-terminal" evidence="2">
    <location>
        <begin position="115"/>
        <end position="252"/>
    </location>
</feature>